<gene>
    <name evidence="1" type="ordered locus">Cpar_0454</name>
</gene>
<name>B3QLI6_CHLP8</name>
<dbReference type="STRING" id="517417.Cpar_0454"/>
<reference evidence="1" key="1">
    <citation type="submission" date="2008-06" db="EMBL/GenBank/DDBJ databases">
        <title>Complete sequence of Chlorobaculum parvum NCIB 8327.</title>
        <authorList>
            <consortium name="US DOE Joint Genome Institute"/>
            <person name="Lucas S."/>
            <person name="Copeland A."/>
            <person name="Lapidus A."/>
            <person name="Glavina del Rio T."/>
            <person name="Dalin E."/>
            <person name="Tice H."/>
            <person name="Bruce D."/>
            <person name="Goodwin L."/>
            <person name="Pitluck S."/>
            <person name="Schmutz J."/>
            <person name="Larimer F."/>
            <person name="Land M."/>
            <person name="Hauser L."/>
            <person name="Kyrpides N."/>
            <person name="Mikhailova N."/>
            <person name="Zhao F."/>
            <person name="Li T."/>
            <person name="Liu Z."/>
            <person name="Overmann J."/>
            <person name="Bryant D.A."/>
            <person name="Richardson P."/>
        </authorList>
    </citation>
    <scope>NUCLEOTIDE SEQUENCE [LARGE SCALE GENOMIC DNA]</scope>
    <source>
        <strain evidence="1">NCIB 8327</strain>
    </source>
</reference>
<keyword evidence="2" id="KW-1185">Reference proteome</keyword>
<sequence length="229" mass="26331">MNSTMRIQTDIDRPILFRTVDKDVYQSTIKDGSIWLRSSHYYRKIEDQTRTDRSEGINGSKSSIPLHFKVREGNTIRIQGPGIIGCEIIPHYIMSLHGAAISDDCRHEFGGYTFGVKCIRRLSAEILYQASRQIDVHGYRYGQVAYQYTALSMSYDRRNVAIGLGGNPEVGVKSLDTDVLRKEPVEPFIFQDEWRIVIFPLKYLDNDSMKPLKINVSPEHFFEYISPKS</sequence>
<dbReference type="KEGG" id="cpc:Cpar_0454"/>
<accession>B3QLI6</accession>
<protein>
    <submittedName>
        <fullName evidence="1">Uncharacterized protein</fullName>
    </submittedName>
</protein>
<dbReference type="EMBL" id="CP001099">
    <property type="protein sequence ID" value="ACF10876.1"/>
    <property type="molecule type" value="Genomic_DNA"/>
</dbReference>
<dbReference type="Proteomes" id="UP000008811">
    <property type="component" value="Chromosome"/>
</dbReference>
<proteinExistence type="predicted"/>
<dbReference type="HOGENOM" id="CLU_1248464_0_0_10"/>
<evidence type="ECO:0000313" key="1">
    <source>
        <dbReference type="EMBL" id="ACF10876.1"/>
    </source>
</evidence>
<organism evidence="1 2">
    <name type="scientific">Chlorobaculum parvum (strain DSM 263 / NCIMB 8327)</name>
    <name type="common">Chlorobium vibrioforme subsp. thiosulfatophilum</name>
    <dbReference type="NCBI Taxonomy" id="517417"/>
    <lineage>
        <taxon>Bacteria</taxon>
        <taxon>Pseudomonadati</taxon>
        <taxon>Chlorobiota</taxon>
        <taxon>Chlorobiia</taxon>
        <taxon>Chlorobiales</taxon>
        <taxon>Chlorobiaceae</taxon>
        <taxon>Chlorobaculum</taxon>
    </lineage>
</organism>
<dbReference type="AlphaFoldDB" id="B3QLI6"/>
<evidence type="ECO:0000313" key="2">
    <source>
        <dbReference type="Proteomes" id="UP000008811"/>
    </source>
</evidence>